<evidence type="ECO:0000313" key="4">
    <source>
        <dbReference type="Proteomes" id="UP000326396"/>
    </source>
</evidence>
<reference evidence="3 4" key="1">
    <citation type="submission" date="2019-05" db="EMBL/GenBank/DDBJ databases">
        <title>Mikania micrantha, genome provides insights into the molecular mechanism of rapid growth.</title>
        <authorList>
            <person name="Liu B."/>
        </authorList>
    </citation>
    <scope>NUCLEOTIDE SEQUENCE [LARGE SCALE GENOMIC DNA]</scope>
    <source>
        <strain evidence="3">NLD-2019</strain>
        <tissue evidence="3">Leaf</tissue>
    </source>
</reference>
<dbReference type="Proteomes" id="UP000326396">
    <property type="component" value="Linkage Group LG5"/>
</dbReference>
<dbReference type="OrthoDB" id="1721964at2759"/>
<dbReference type="InterPro" id="IPR043502">
    <property type="entry name" value="DNA/RNA_pol_sf"/>
</dbReference>
<comment type="caution">
    <text evidence="3">The sequence shown here is derived from an EMBL/GenBank/DDBJ whole genome shotgun (WGS) entry which is preliminary data.</text>
</comment>
<accession>A0A5N6MP82</accession>
<feature type="domain" description="Reverse transcriptase Ty1/copia-type" evidence="2">
    <location>
        <begin position="147"/>
        <end position="390"/>
    </location>
</feature>
<dbReference type="InterPro" id="IPR013103">
    <property type="entry name" value="RVT_2"/>
</dbReference>
<gene>
    <name evidence="3" type="ORF">E3N88_31060</name>
</gene>
<sequence>MQILILSGNKVEEKLIVEGDEESTSESGVAENDPEDVAPISPVAAPQSVQNVSNAQESPHSQNVTGSQQNNPQQNHNLSDQPESSTRIRNPPGWMQDYYTGSDMFEEEEAGLAMYSSFDDPASYEEACDDPKWISAMKTEIEAIRKNDTWELVDLPAGSKAIGVKWLFKTKLNEKGEVDKYKARLVVKGYAQKEGVDYGEVFAPVARWDTIQILLAIAAKRKWLVKQLDVKSAFLHGELKEVVYVEQPKGFIDKGSEAKVYRLKKALYGLKQAPRAWFHKIEGYFIREGSSKSKYDHSLFIKKVKGKMVIVSLYVDDLIYTGNDQSLCEAFKHSMQNEFDMTDLGIMKYFLGVEALQESDGIIMFQAQYAKSILKKSRMWEANGVKNPIVPGCKLVKSAAGKDVNGTLYMSLIGSLMYLTVSRPDLMYVVSLLSRFMADPKKEHLEAAKRVLRYIKQTLNYGLKYNTGGNGSLLIYTDSNYARDLEDRKSTSGYVCLLSGAAISWSSKKQSIVTLSTTEAEYVAATSCVCHCVWLKGLLEELGEKFEMAVDIWCDNSSTIKLSKNPVMHSRTKHIDVRFHYLRDLVNQEVVNLEFCKSEEQVADIMTKPLKMEMFESMRWKLGVDEVKQVVRH</sequence>
<evidence type="ECO:0000256" key="1">
    <source>
        <dbReference type="SAM" id="MobiDB-lite"/>
    </source>
</evidence>
<dbReference type="Pfam" id="PF07727">
    <property type="entry name" value="RVT_2"/>
    <property type="match status" value="1"/>
</dbReference>
<organism evidence="3 4">
    <name type="scientific">Mikania micrantha</name>
    <name type="common">bitter vine</name>
    <dbReference type="NCBI Taxonomy" id="192012"/>
    <lineage>
        <taxon>Eukaryota</taxon>
        <taxon>Viridiplantae</taxon>
        <taxon>Streptophyta</taxon>
        <taxon>Embryophyta</taxon>
        <taxon>Tracheophyta</taxon>
        <taxon>Spermatophyta</taxon>
        <taxon>Magnoliopsida</taxon>
        <taxon>eudicotyledons</taxon>
        <taxon>Gunneridae</taxon>
        <taxon>Pentapetalae</taxon>
        <taxon>asterids</taxon>
        <taxon>campanulids</taxon>
        <taxon>Asterales</taxon>
        <taxon>Asteraceae</taxon>
        <taxon>Asteroideae</taxon>
        <taxon>Heliantheae alliance</taxon>
        <taxon>Eupatorieae</taxon>
        <taxon>Mikania</taxon>
    </lineage>
</organism>
<evidence type="ECO:0000313" key="3">
    <source>
        <dbReference type="EMBL" id="KAD3641836.1"/>
    </source>
</evidence>
<protein>
    <recommendedName>
        <fullName evidence="2">Reverse transcriptase Ty1/copia-type domain-containing protein</fullName>
    </recommendedName>
</protein>
<dbReference type="CDD" id="cd09272">
    <property type="entry name" value="RNase_HI_RT_Ty1"/>
    <property type="match status" value="1"/>
</dbReference>
<dbReference type="PANTHER" id="PTHR11439:SF517">
    <property type="entry name" value="CYSTEINE-RICH RLK (RECEPTOR-LIKE PROTEIN KINASE) 8"/>
    <property type="match status" value="1"/>
</dbReference>
<dbReference type="EMBL" id="SZYD01000015">
    <property type="protein sequence ID" value="KAD3641836.1"/>
    <property type="molecule type" value="Genomic_DNA"/>
</dbReference>
<dbReference type="AlphaFoldDB" id="A0A5N6MP82"/>
<keyword evidence="4" id="KW-1185">Reference proteome</keyword>
<dbReference type="SUPFAM" id="SSF56672">
    <property type="entry name" value="DNA/RNA polymerases"/>
    <property type="match status" value="1"/>
</dbReference>
<feature type="region of interest" description="Disordered" evidence="1">
    <location>
        <begin position="16"/>
        <end position="95"/>
    </location>
</feature>
<feature type="compositionally biased region" description="Polar residues" evidence="1">
    <location>
        <begin position="47"/>
        <end position="88"/>
    </location>
</feature>
<dbReference type="PANTHER" id="PTHR11439">
    <property type="entry name" value="GAG-POL-RELATED RETROTRANSPOSON"/>
    <property type="match status" value="1"/>
</dbReference>
<name>A0A5N6MP82_9ASTR</name>
<proteinExistence type="predicted"/>
<evidence type="ECO:0000259" key="2">
    <source>
        <dbReference type="Pfam" id="PF07727"/>
    </source>
</evidence>